<dbReference type="RefSeq" id="XP_002674221.1">
    <property type="nucleotide sequence ID" value="XM_002674175.1"/>
</dbReference>
<feature type="region of interest" description="Disordered" evidence="1">
    <location>
        <begin position="106"/>
        <end position="132"/>
    </location>
</feature>
<dbReference type="EMBL" id="GG738885">
    <property type="protein sequence ID" value="EFC41477.1"/>
    <property type="molecule type" value="Genomic_DNA"/>
</dbReference>
<accession>D2VNU4</accession>
<dbReference type="AlphaFoldDB" id="D2VNU4"/>
<dbReference type="VEuPathDB" id="AmoebaDB:NAEGRDRAFT_51084"/>
<feature type="region of interest" description="Disordered" evidence="1">
    <location>
        <begin position="371"/>
        <end position="408"/>
    </location>
</feature>
<feature type="region of interest" description="Disordered" evidence="1">
    <location>
        <begin position="269"/>
        <end position="295"/>
    </location>
</feature>
<reference evidence="2 3" key="1">
    <citation type="journal article" date="2010" name="Cell">
        <title>The genome of Naegleria gruberi illuminates early eukaryotic versatility.</title>
        <authorList>
            <person name="Fritz-Laylin L.K."/>
            <person name="Prochnik S.E."/>
            <person name="Ginger M.L."/>
            <person name="Dacks J.B."/>
            <person name="Carpenter M.L."/>
            <person name="Field M.C."/>
            <person name="Kuo A."/>
            <person name="Paredez A."/>
            <person name="Chapman J."/>
            <person name="Pham J."/>
            <person name="Shu S."/>
            <person name="Neupane R."/>
            <person name="Cipriano M."/>
            <person name="Mancuso J."/>
            <person name="Tu H."/>
            <person name="Salamov A."/>
            <person name="Lindquist E."/>
            <person name="Shapiro H."/>
            <person name="Lucas S."/>
            <person name="Grigoriev I.V."/>
            <person name="Cande W.Z."/>
            <person name="Fulton C."/>
            <person name="Rokhsar D.S."/>
            <person name="Dawson S.C."/>
        </authorList>
    </citation>
    <scope>NUCLEOTIDE SEQUENCE [LARGE SCALE GENOMIC DNA]</scope>
    <source>
        <strain evidence="2 3">NEG-M</strain>
    </source>
</reference>
<protein>
    <submittedName>
        <fullName evidence="2">Predicted protein</fullName>
    </submittedName>
</protein>
<dbReference type="GeneID" id="8851155"/>
<dbReference type="Proteomes" id="UP000006671">
    <property type="component" value="Unassembled WGS sequence"/>
</dbReference>
<organism evidence="3">
    <name type="scientific">Naegleria gruberi</name>
    <name type="common">Amoeba</name>
    <dbReference type="NCBI Taxonomy" id="5762"/>
    <lineage>
        <taxon>Eukaryota</taxon>
        <taxon>Discoba</taxon>
        <taxon>Heterolobosea</taxon>
        <taxon>Tetramitia</taxon>
        <taxon>Eutetramitia</taxon>
        <taxon>Vahlkampfiidae</taxon>
        <taxon>Naegleria</taxon>
    </lineage>
</organism>
<feature type="compositionally biased region" description="Low complexity" evidence="1">
    <location>
        <begin position="272"/>
        <end position="291"/>
    </location>
</feature>
<dbReference type="InParanoid" id="D2VNU4"/>
<gene>
    <name evidence="2" type="ORF">NAEGRDRAFT_51084</name>
</gene>
<sequence length="536" mass="60354">MALVIVDPDGKSPSYINDIRSSQQHQQREQVSTDHLLIHHQHLSNSALDASPTQCELSCNHPISRTIPMHHNVTMGASTLLTTHSVGAQDKCPEKDISRMNSSINTYDLNQYSPRPNMPSEPSRSDGELSKNEGTQLSISVHGHSQLFTVDKVGQYVQQVYSQDPKNSEDCLPKSDTRICTFSKYQSNFQYYAKKESEHYRNQSMNWVHSNNHLMMMDNNKGSQLNPLQKDQPSHSSTQQQQLSQHHHIIDSTQKNTLNSPQHCIMNQENKSMPTTMPNNTSSSSSRSSNMVNHYMSPSKNHILTLNNTIPLTTTSSCTSTKIISTSSLSETNQQITCPTNHHVLQQHMYPSSQHALTTLGSCSGSSCNNSLSGGEENSTTTTSEKVQSSQTKTSNSRSRATKTPRKKYRRSLCIEERDLLRVLHLPQTQACSSLGCSLSTLKRRFYELKDKIGIDKWPQFYNDIRHLEAFPHIYPMSLEFVMNDEQANEKYLSTECMHALSKAFECSTLAKPSQKGYAKLVFADPSHGISKKKKK</sequence>
<proteinExistence type="predicted"/>
<name>D2VNU4_NAEGR</name>
<evidence type="ECO:0000313" key="3">
    <source>
        <dbReference type="Proteomes" id="UP000006671"/>
    </source>
</evidence>
<feature type="compositionally biased region" description="Low complexity" evidence="1">
    <location>
        <begin position="234"/>
        <end position="244"/>
    </location>
</feature>
<keyword evidence="3" id="KW-1185">Reference proteome</keyword>
<evidence type="ECO:0000256" key="1">
    <source>
        <dbReference type="SAM" id="MobiDB-lite"/>
    </source>
</evidence>
<evidence type="ECO:0000313" key="2">
    <source>
        <dbReference type="EMBL" id="EFC41477.1"/>
    </source>
</evidence>
<feature type="compositionally biased region" description="Low complexity" evidence="1">
    <location>
        <begin position="371"/>
        <end position="385"/>
    </location>
</feature>
<dbReference type="KEGG" id="ngr:NAEGRDRAFT_51084"/>
<feature type="region of interest" description="Disordered" evidence="1">
    <location>
        <begin position="216"/>
        <end position="247"/>
    </location>
</feature>
<feature type="compositionally biased region" description="Polar residues" evidence="1">
    <location>
        <begin position="220"/>
        <end position="231"/>
    </location>
</feature>
<feature type="compositionally biased region" description="Polar residues" evidence="1">
    <location>
        <begin position="386"/>
        <end position="399"/>
    </location>
</feature>